<evidence type="ECO:0000256" key="1">
    <source>
        <dbReference type="ARBA" id="ARBA00022679"/>
    </source>
</evidence>
<dbReference type="InterPro" id="IPR000182">
    <property type="entry name" value="GNAT_dom"/>
</dbReference>
<sequence length="164" mass="18473">MKYDQIISGFTHRPATTEDYQEIARFPQDARELFFMYPKGTFPLTAEQLEEAASTRFKPTVVEHNGQVVGYCNFITVTEDSCSLGNFIIHPAYRGKGAGRSLIEAMQECARSELKLKKFQLICHNTNTGALMFYAKLGFTPYGFNFQTDPEGTPIVGIKLEVLL</sequence>
<dbReference type="GO" id="GO:0016747">
    <property type="term" value="F:acyltransferase activity, transferring groups other than amino-acyl groups"/>
    <property type="evidence" value="ECO:0007669"/>
    <property type="project" value="InterPro"/>
</dbReference>
<dbReference type="Pfam" id="PF00583">
    <property type="entry name" value="Acetyltransf_1"/>
    <property type="match status" value="1"/>
</dbReference>
<dbReference type="Gene3D" id="3.40.630.30">
    <property type="match status" value="1"/>
</dbReference>
<evidence type="ECO:0000256" key="2">
    <source>
        <dbReference type="ARBA" id="ARBA00023315"/>
    </source>
</evidence>
<reference evidence="4 5" key="1">
    <citation type="submission" date="2022-02" db="EMBL/GenBank/DDBJ databases">
        <title>Paenibacillus sp. MBLB1776 Whole Genome Shotgun Sequencing.</title>
        <authorList>
            <person name="Hwang C.Y."/>
            <person name="Cho E.-S."/>
            <person name="Seo M.-J."/>
        </authorList>
    </citation>
    <scope>NUCLEOTIDE SEQUENCE [LARGE SCALE GENOMIC DNA]</scope>
    <source>
        <strain evidence="4 5">MBLB1776</strain>
    </source>
</reference>
<organism evidence="4 5">
    <name type="scientific">Paenibacillus aurantius</name>
    <dbReference type="NCBI Taxonomy" id="2918900"/>
    <lineage>
        <taxon>Bacteria</taxon>
        <taxon>Bacillati</taxon>
        <taxon>Bacillota</taxon>
        <taxon>Bacilli</taxon>
        <taxon>Bacillales</taxon>
        <taxon>Paenibacillaceae</taxon>
        <taxon>Paenibacillus</taxon>
    </lineage>
</organism>
<protein>
    <submittedName>
        <fullName evidence="4">GNAT family N-acetyltransferase</fullName>
    </submittedName>
</protein>
<proteinExistence type="predicted"/>
<dbReference type="EMBL" id="CP130318">
    <property type="protein sequence ID" value="WNQ11951.1"/>
    <property type="molecule type" value="Genomic_DNA"/>
</dbReference>
<keyword evidence="1" id="KW-0808">Transferase</keyword>
<keyword evidence="5" id="KW-1185">Reference proteome</keyword>
<dbReference type="PANTHER" id="PTHR43877:SF2">
    <property type="entry name" value="AMINOALKYLPHOSPHONATE N-ACETYLTRANSFERASE-RELATED"/>
    <property type="match status" value="1"/>
</dbReference>
<dbReference type="KEGG" id="paun:MJA45_02510"/>
<dbReference type="PROSITE" id="PS51186">
    <property type="entry name" value="GNAT"/>
    <property type="match status" value="1"/>
</dbReference>
<dbReference type="InterPro" id="IPR050832">
    <property type="entry name" value="Bact_Acetyltransf"/>
</dbReference>
<dbReference type="RefSeq" id="WP_315605727.1">
    <property type="nucleotide sequence ID" value="NZ_CP130318.1"/>
</dbReference>
<dbReference type="InterPro" id="IPR016181">
    <property type="entry name" value="Acyl_CoA_acyltransferase"/>
</dbReference>
<dbReference type="PANTHER" id="PTHR43877">
    <property type="entry name" value="AMINOALKYLPHOSPHONATE N-ACETYLTRANSFERASE-RELATED-RELATED"/>
    <property type="match status" value="1"/>
</dbReference>
<dbReference type="Proteomes" id="UP001305702">
    <property type="component" value="Chromosome"/>
</dbReference>
<dbReference type="SUPFAM" id="SSF55729">
    <property type="entry name" value="Acyl-CoA N-acyltransferases (Nat)"/>
    <property type="match status" value="1"/>
</dbReference>
<feature type="domain" description="N-acetyltransferase" evidence="3">
    <location>
        <begin position="10"/>
        <end position="164"/>
    </location>
</feature>
<dbReference type="AlphaFoldDB" id="A0AA96RFX7"/>
<evidence type="ECO:0000313" key="5">
    <source>
        <dbReference type="Proteomes" id="UP001305702"/>
    </source>
</evidence>
<keyword evidence="2" id="KW-0012">Acyltransferase</keyword>
<accession>A0AA96RFX7</accession>
<gene>
    <name evidence="4" type="ORF">MJA45_02510</name>
</gene>
<dbReference type="CDD" id="cd04301">
    <property type="entry name" value="NAT_SF"/>
    <property type="match status" value="1"/>
</dbReference>
<evidence type="ECO:0000313" key="4">
    <source>
        <dbReference type="EMBL" id="WNQ11951.1"/>
    </source>
</evidence>
<evidence type="ECO:0000259" key="3">
    <source>
        <dbReference type="PROSITE" id="PS51186"/>
    </source>
</evidence>
<name>A0AA96RFX7_9BACL</name>